<gene>
    <name evidence="3" type="ORF">CLV68_0864</name>
</gene>
<accession>A0A421B7B0</accession>
<dbReference type="InterPro" id="IPR052019">
    <property type="entry name" value="F420H2_bilvrd_red/Heme_oxyg"/>
</dbReference>
<comment type="caution">
    <text evidence="3">The sequence shown here is derived from an EMBL/GenBank/DDBJ whole genome shotgun (WGS) entry which is preliminary data.</text>
</comment>
<reference evidence="3 4" key="1">
    <citation type="submission" date="2018-10" db="EMBL/GenBank/DDBJ databases">
        <title>Genomic Encyclopedia of Archaeal and Bacterial Type Strains, Phase II (KMG-II): from individual species to whole genera.</title>
        <authorList>
            <person name="Goeker M."/>
        </authorList>
    </citation>
    <scope>NUCLEOTIDE SEQUENCE [LARGE SCALE GENOMIC DNA]</scope>
    <source>
        <strain evidence="3 4">DSM 45657</strain>
    </source>
</reference>
<evidence type="ECO:0000313" key="3">
    <source>
        <dbReference type="EMBL" id="RLK60361.1"/>
    </source>
</evidence>
<dbReference type="SUPFAM" id="SSF50475">
    <property type="entry name" value="FMN-binding split barrel"/>
    <property type="match status" value="1"/>
</dbReference>
<dbReference type="Pfam" id="PF01243">
    <property type="entry name" value="PNPOx_N"/>
    <property type="match status" value="1"/>
</dbReference>
<evidence type="ECO:0000259" key="2">
    <source>
        <dbReference type="Pfam" id="PF01243"/>
    </source>
</evidence>
<name>A0A421B7B0_9PSEU</name>
<proteinExistence type="predicted"/>
<feature type="domain" description="Pyridoxamine 5'-phosphate oxidase N-terminal" evidence="2">
    <location>
        <begin position="11"/>
        <end position="145"/>
    </location>
</feature>
<evidence type="ECO:0000313" key="4">
    <source>
        <dbReference type="Proteomes" id="UP000282454"/>
    </source>
</evidence>
<dbReference type="InterPro" id="IPR011576">
    <property type="entry name" value="Pyridox_Oxase_N"/>
</dbReference>
<keyword evidence="4" id="KW-1185">Reference proteome</keyword>
<keyword evidence="1" id="KW-0560">Oxidoreductase</keyword>
<organism evidence="3 4">
    <name type="scientific">Actinokineospora cianjurensis</name>
    <dbReference type="NCBI Taxonomy" id="585224"/>
    <lineage>
        <taxon>Bacteria</taxon>
        <taxon>Bacillati</taxon>
        <taxon>Actinomycetota</taxon>
        <taxon>Actinomycetes</taxon>
        <taxon>Pseudonocardiales</taxon>
        <taxon>Pseudonocardiaceae</taxon>
        <taxon>Actinokineospora</taxon>
    </lineage>
</organism>
<dbReference type="RefSeq" id="WP_121390956.1">
    <property type="nucleotide sequence ID" value="NZ_RCDD01000001.1"/>
</dbReference>
<dbReference type="GO" id="GO:0070967">
    <property type="term" value="F:coenzyme F420 binding"/>
    <property type="evidence" value="ECO:0007669"/>
    <property type="project" value="TreeGrafter"/>
</dbReference>
<sequence length="154" mass="16967">MSRREQIKMTPAEIAEFLDGQRTANVATIGRNNRPHVVPLWFVPEGGALVAWTYESSQKVANLRRLAQASVLVEAGESYEELRGVLMECDVEVITEADGVVRIGGAITERYAGNPEVAVAAGQFIRTQATKRVGLRFTPTHVTSWDHRKLGGTY</sequence>
<dbReference type="Gene3D" id="2.30.110.10">
    <property type="entry name" value="Electron Transport, Fmn-binding Protein, Chain A"/>
    <property type="match status" value="1"/>
</dbReference>
<dbReference type="PANTHER" id="PTHR35176:SF6">
    <property type="entry name" value="HEME OXYGENASE HI_0854-RELATED"/>
    <property type="match status" value="1"/>
</dbReference>
<dbReference type="PANTHER" id="PTHR35176">
    <property type="entry name" value="HEME OXYGENASE HI_0854-RELATED"/>
    <property type="match status" value="1"/>
</dbReference>
<dbReference type="AlphaFoldDB" id="A0A421B7B0"/>
<protein>
    <submittedName>
        <fullName evidence="3">PPOX class probable F420-dependent enzyme</fullName>
    </submittedName>
</protein>
<dbReference type="GO" id="GO:0005829">
    <property type="term" value="C:cytosol"/>
    <property type="evidence" value="ECO:0007669"/>
    <property type="project" value="TreeGrafter"/>
</dbReference>
<dbReference type="Proteomes" id="UP000282454">
    <property type="component" value="Unassembled WGS sequence"/>
</dbReference>
<dbReference type="EMBL" id="RCDD01000001">
    <property type="protein sequence ID" value="RLK60361.1"/>
    <property type="molecule type" value="Genomic_DNA"/>
</dbReference>
<dbReference type="OrthoDB" id="158738at2"/>
<dbReference type="GO" id="GO:0016627">
    <property type="term" value="F:oxidoreductase activity, acting on the CH-CH group of donors"/>
    <property type="evidence" value="ECO:0007669"/>
    <property type="project" value="TreeGrafter"/>
</dbReference>
<dbReference type="InterPro" id="IPR012349">
    <property type="entry name" value="Split_barrel_FMN-bd"/>
</dbReference>
<evidence type="ECO:0000256" key="1">
    <source>
        <dbReference type="ARBA" id="ARBA00023002"/>
    </source>
</evidence>